<feature type="transmembrane region" description="Helical" evidence="1">
    <location>
        <begin position="70"/>
        <end position="89"/>
    </location>
</feature>
<keyword evidence="1" id="KW-0812">Transmembrane</keyword>
<dbReference type="Proteomes" id="UP000198215">
    <property type="component" value="Chromosome I"/>
</dbReference>
<sequence>MSRRDDTEAAVHRRAGAGAVDRHWHTVHRSRLFVTLPAAVMVLLAVNFLWEAVRANATVDARDLPWRLSVVDLPTTANLLAVFGGLMLARAQFARTMRPHFGYSWVEEDTAGYAWSLYFHNGGPGHAQILAVTWSVSFHGADGTRRFRWLPDLEDELRAHGLGPADVELFWLGRAPVVPQQRATDGFRLGRFSYRALAVVDTLDIEITAEDGIGDRHTLFLRSTARLPSKAVAVVDATRAAAVPAEG</sequence>
<protein>
    <submittedName>
        <fullName evidence="2">Uncharacterized protein</fullName>
    </submittedName>
</protein>
<feature type="transmembrane region" description="Helical" evidence="1">
    <location>
        <begin position="32"/>
        <end position="50"/>
    </location>
</feature>
<evidence type="ECO:0000313" key="3">
    <source>
        <dbReference type="Proteomes" id="UP000198215"/>
    </source>
</evidence>
<accession>A0A1C5HUD3</accession>
<keyword evidence="1" id="KW-0472">Membrane</keyword>
<dbReference type="RefSeq" id="WP_088975518.1">
    <property type="nucleotide sequence ID" value="NZ_LT607753.1"/>
</dbReference>
<organism evidence="2 3">
    <name type="scientific">Micromonospora coxensis</name>
    <dbReference type="NCBI Taxonomy" id="356852"/>
    <lineage>
        <taxon>Bacteria</taxon>
        <taxon>Bacillati</taxon>
        <taxon>Actinomycetota</taxon>
        <taxon>Actinomycetes</taxon>
        <taxon>Micromonosporales</taxon>
        <taxon>Micromonosporaceae</taxon>
        <taxon>Micromonospora</taxon>
    </lineage>
</organism>
<reference evidence="3" key="1">
    <citation type="submission" date="2016-06" db="EMBL/GenBank/DDBJ databases">
        <authorList>
            <person name="Varghese N."/>
            <person name="Submissions Spin"/>
        </authorList>
    </citation>
    <scope>NUCLEOTIDE SEQUENCE [LARGE SCALE GENOMIC DNA]</scope>
    <source>
        <strain evidence="3">DSM 45161</strain>
    </source>
</reference>
<name>A0A1C5HUD3_9ACTN</name>
<evidence type="ECO:0000313" key="2">
    <source>
        <dbReference type="EMBL" id="SCG49645.1"/>
    </source>
</evidence>
<proteinExistence type="predicted"/>
<dbReference type="OrthoDB" id="4166992at2"/>
<dbReference type="AlphaFoldDB" id="A0A1C5HUD3"/>
<keyword evidence="1" id="KW-1133">Transmembrane helix</keyword>
<dbReference type="EMBL" id="LT607753">
    <property type="protein sequence ID" value="SCG49645.1"/>
    <property type="molecule type" value="Genomic_DNA"/>
</dbReference>
<gene>
    <name evidence="2" type="ORF">GA0070614_1808</name>
</gene>
<evidence type="ECO:0000256" key="1">
    <source>
        <dbReference type="SAM" id="Phobius"/>
    </source>
</evidence>
<keyword evidence="3" id="KW-1185">Reference proteome</keyword>